<protein>
    <submittedName>
        <fullName evidence="2">Uncharacterized protein</fullName>
    </submittedName>
</protein>
<dbReference type="AlphaFoldDB" id="A0A1X7S316"/>
<accession>A0A1X7S316</accession>
<proteinExistence type="predicted"/>
<reference evidence="2 3" key="1">
    <citation type="submission" date="2016-06" db="EMBL/GenBank/DDBJ databases">
        <authorList>
            <person name="Kjaerup R.B."/>
            <person name="Dalgaard T.S."/>
            <person name="Juul-Madsen H.R."/>
        </authorList>
    </citation>
    <scope>NUCLEOTIDE SEQUENCE [LARGE SCALE GENOMIC DNA]</scope>
</reference>
<organism evidence="2 3">
    <name type="scientific">Zymoseptoria tritici (strain ST99CH_3D7)</name>
    <dbReference type="NCBI Taxonomy" id="1276538"/>
    <lineage>
        <taxon>Eukaryota</taxon>
        <taxon>Fungi</taxon>
        <taxon>Dikarya</taxon>
        <taxon>Ascomycota</taxon>
        <taxon>Pezizomycotina</taxon>
        <taxon>Dothideomycetes</taxon>
        <taxon>Dothideomycetidae</taxon>
        <taxon>Mycosphaerellales</taxon>
        <taxon>Mycosphaerellaceae</taxon>
        <taxon>Zymoseptoria</taxon>
    </lineage>
</organism>
<dbReference type="EMBL" id="LT853699">
    <property type="protein sequence ID" value="SMQ53597.1"/>
    <property type="molecule type" value="Genomic_DNA"/>
</dbReference>
<feature type="region of interest" description="Disordered" evidence="1">
    <location>
        <begin position="66"/>
        <end position="92"/>
    </location>
</feature>
<dbReference type="STRING" id="1276538.A0A1X7S316"/>
<keyword evidence="3" id="KW-1185">Reference proteome</keyword>
<evidence type="ECO:0000256" key="1">
    <source>
        <dbReference type="SAM" id="MobiDB-lite"/>
    </source>
</evidence>
<name>A0A1X7S316_ZYMT9</name>
<evidence type="ECO:0000313" key="3">
    <source>
        <dbReference type="Proteomes" id="UP000215127"/>
    </source>
</evidence>
<gene>
    <name evidence="2" type="ORF">ZT3D7_G8751</name>
</gene>
<sequence length="121" mass="13395">MHVAETPQKIVLASLSNWDLVDVAALEAKMAKMAPPVRLRSRSGIATTCHVKDCWVESPNLGLEKAKSLRRAKSSPDASSSHEPASRISCGCEQPPLQRFNHRHSWARLQTPLGWNQESTL</sequence>
<dbReference type="Proteomes" id="UP000215127">
    <property type="component" value="Chromosome 8"/>
</dbReference>
<evidence type="ECO:0000313" key="2">
    <source>
        <dbReference type="EMBL" id="SMQ53597.1"/>
    </source>
</evidence>